<dbReference type="EMBL" id="CAJVCH010059318">
    <property type="protein sequence ID" value="CAG7719192.1"/>
    <property type="molecule type" value="Genomic_DNA"/>
</dbReference>
<dbReference type="GO" id="GO:0005886">
    <property type="term" value="C:plasma membrane"/>
    <property type="evidence" value="ECO:0007669"/>
    <property type="project" value="TreeGrafter"/>
</dbReference>
<gene>
    <name evidence="3" type="ORF">AFUS01_LOCUS8527</name>
</gene>
<dbReference type="Pfam" id="PF06974">
    <property type="entry name" value="WS_DGAT_C"/>
    <property type="match status" value="1"/>
</dbReference>
<dbReference type="GO" id="GO:0008374">
    <property type="term" value="F:O-acyltransferase activity"/>
    <property type="evidence" value="ECO:0007669"/>
    <property type="project" value="InterPro"/>
</dbReference>
<evidence type="ECO:0000313" key="3">
    <source>
        <dbReference type="EMBL" id="CAG7719192.1"/>
    </source>
</evidence>
<reference evidence="3" key="1">
    <citation type="submission" date="2021-06" db="EMBL/GenBank/DDBJ databases">
        <authorList>
            <person name="Hodson N. C."/>
            <person name="Mongue J. A."/>
            <person name="Jaron S. K."/>
        </authorList>
    </citation>
    <scope>NUCLEOTIDE SEQUENCE</scope>
</reference>
<accession>A0A8J2NUR3</accession>
<dbReference type="InterPro" id="IPR009721">
    <property type="entry name" value="O-acyltransferase_WSD1_C"/>
</dbReference>
<feature type="domain" description="O-acyltransferase WSD1 C-terminal" evidence="2">
    <location>
        <begin position="372"/>
        <end position="502"/>
    </location>
</feature>
<feature type="transmembrane region" description="Helical" evidence="1">
    <location>
        <begin position="53"/>
        <end position="76"/>
    </location>
</feature>
<dbReference type="InterPro" id="IPR045034">
    <property type="entry name" value="O-acyltransferase_WSD1-like"/>
</dbReference>
<name>A0A8J2NUR3_9HEXA</name>
<organism evidence="3 4">
    <name type="scientific">Allacma fusca</name>
    <dbReference type="NCBI Taxonomy" id="39272"/>
    <lineage>
        <taxon>Eukaryota</taxon>
        <taxon>Metazoa</taxon>
        <taxon>Ecdysozoa</taxon>
        <taxon>Arthropoda</taxon>
        <taxon>Hexapoda</taxon>
        <taxon>Collembola</taxon>
        <taxon>Symphypleona</taxon>
        <taxon>Sminthuridae</taxon>
        <taxon>Allacma</taxon>
    </lineage>
</organism>
<keyword evidence="1" id="KW-0812">Transmembrane</keyword>
<sequence length="527" mass="58780">MDTENRGGLFKLGSFLQLLFTTYFALIVSWLGLQFTIKIPPIKAVIEILVCNFTLVILSPVIFSVIALNLAVRFFLSTFLLGSRYKLIDGIDAVWAPVYPATVPNFTSLYVLEGQCDLNKIRKKIQLVTRHPNYVRFNYRVTRKYGYYCWEDTSDKFDVKNHVKIMSGCEDFQRTYSESEIFDKIQYVYDDFFPGDNPQWEILVIPNYRYNSPKESGKSHYAILFRMHHSILDGVSAGMLLQYGLADYPVKVTVDPLKPLNVSPLMRILPYALLVVVGARSVIQSLLLKEENCFHGKKMTGPKHVGWSRPIDLKVLKQLKIATRTSTTAILVSSFGGSLRSLAIKKKLPVPNSIHAAATVAMLPYPNAFLQNRFTSAHVPMEIGLQTPGERLKSAFQHANNMARSPDILMNYHMMQLTGSFPAIIVNEAMKNLNSTMLLSNVPGPAEDVYLFGGDKLKDAVAWGPFKGVTALGMVLFSYGGKIRAAVVADNVALPEPGDLTTLLTGFEEEIVKLANSSGITSSCFSD</sequence>
<protein>
    <recommendedName>
        <fullName evidence="2">O-acyltransferase WSD1 C-terminal domain-containing protein</fullName>
    </recommendedName>
</protein>
<evidence type="ECO:0000259" key="2">
    <source>
        <dbReference type="Pfam" id="PF06974"/>
    </source>
</evidence>
<comment type="caution">
    <text evidence="3">The sequence shown here is derived from an EMBL/GenBank/DDBJ whole genome shotgun (WGS) entry which is preliminary data.</text>
</comment>
<feature type="transmembrane region" description="Helical" evidence="1">
    <location>
        <begin position="12"/>
        <end position="33"/>
    </location>
</feature>
<dbReference type="Proteomes" id="UP000708208">
    <property type="component" value="Unassembled WGS sequence"/>
</dbReference>
<proteinExistence type="predicted"/>
<dbReference type="AlphaFoldDB" id="A0A8J2NUR3"/>
<keyword evidence="1" id="KW-1133">Transmembrane helix</keyword>
<dbReference type="OrthoDB" id="619536at2759"/>
<evidence type="ECO:0000256" key="1">
    <source>
        <dbReference type="SAM" id="Phobius"/>
    </source>
</evidence>
<keyword evidence="1" id="KW-0472">Membrane</keyword>
<evidence type="ECO:0000313" key="4">
    <source>
        <dbReference type="Proteomes" id="UP000708208"/>
    </source>
</evidence>
<keyword evidence="4" id="KW-1185">Reference proteome</keyword>
<dbReference type="PANTHER" id="PTHR31650:SF1">
    <property type="entry name" value="WAX ESTER SYNTHASE_DIACYLGLYCEROL ACYLTRANSFERASE 4-RELATED"/>
    <property type="match status" value="1"/>
</dbReference>
<dbReference type="GO" id="GO:0019432">
    <property type="term" value="P:triglyceride biosynthetic process"/>
    <property type="evidence" value="ECO:0007669"/>
    <property type="project" value="TreeGrafter"/>
</dbReference>
<dbReference type="PANTHER" id="PTHR31650">
    <property type="entry name" value="O-ACYLTRANSFERASE (WSD1-LIKE) FAMILY PROTEIN"/>
    <property type="match status" value="1"/>
</dbReference>